<evidence type="ECO:0000259" key="4">
    <source>
        <dbReference type="PROSITE" id="PS51737"/>
    </source>
</evidence>
<dbReference type="InterPro" id="IPR025827">
    <property type="entry name" value="Zn_ribbon_recom_dom"/>
</dbReference>
<dbReference type="InterPro" id="IPR038109">
    <property type="entry name" value="DNA_bind_recomb_sf"/>
</dbReference>
<feature type="domain" description="Recombinase" evidence="4">
    <location>
        <begin position="165"/>
        <end position="325"/>
    </location>
</feature>
<evidence type="ECO:0000259" key="3">
    <source>
        <dbReference type="PROSITE" id="PS51736"/>
    </source>
</evidence>
<dbReference type="Gene3D" id="3.90.1750.20">
    <property type="entry name" value="Putative Large Serine Recombinase, Chain B, Domain 2"/>
    <property type="match status" value="1"/>
</dbReference>
<accession>A0ABU1SGG6</accession>
<dbReference type="PANTHER" id="PTHR30461">
    <property type="entry name" value="DNA-INVERTASE FROM LAMBDOID PROPHAGE"/>
    <property type="match status" value="1"/>
</dbReference>
<dbReference type="InterPro" id="IPR050639">
    <property type="entry name" value="SSR_resolvase"/>
</dbReference>
<dbReference type="SMART" id="SM00857">
    <property type="entry name" value="Resolvase"/>
    <property type="match status" value="1"/>
</dbReference>
<evidence type="ECO:0000256" key="2">
    <source>
        <dbReference type="ARBA" id="ARBA00023172"/>
    </source>
</evidence>
<feature type="domain" description="Resolvase/invertase-type recombinase catalytic" evidence="3">
    <location>
        <begin position="10"/>
        <end position="157"/>
    </location>
</feature>
<keyword evidence="2" id="KW-0233">DNA recombination</keyword>
<dbReference type="InterPro" id="IPR006119">
    <property type="entry name" value="Resolv_N"/>
</dbReference>
<dbReference type="CDD" id="cd00338">
    <property type="entry name" value="Ser_Recombinase"/>
    <property type="match status" value="1"/>
</dbReference>
<comment type="caution">
    <text evidence="5">The sequence shown here is derived from an EMBL/GenBank/DDBJ whole genome shotgun (WGS) entry which is preliminary data.</text>
</comment>
<dbReference type="Pfam" id="PF13408">
    <property type="entry name" value="Zn_ribbon_recom"/>
    <property type="match status" value="1"/>
</dbReference>
<sequence length="542" mass="60367">MHTRQTARLRAVLYLRLSRKAEASTSIVRQNEELLALAEREDWDVVLTLTDDGKSGGKQRANAQHALAMLRRGEVDILAVYAVDRWSRMGIGEAGPIIAAVDASGGRFVAARESIDSGADPDYWKLRLAFSLDTAEKERRNTIARVSSSQRYLKEQGYWEGGRVPFGYAAVPHPENPSKRTLVIREREAAIARELAQRLANGELPSHLAVELTDRGVPTATSGYRRAETLTIAGRPLPSDLDTEDRGFWHTQSVQSIMTGDTLLGRRHEWVVDRSNDETGTPREKKTALRVMRDASGAPRQWWPAILTPAELEAIRAHVNNPDDRGKYRPRVAQRQKATRLLSGLVVCATCGSKLYAVNRRMQDGHTRRADYRCNENTSKCREKATIGADILEAYVIADHLAEFGDLEVFTETTKNDALATHEAALADVLAAIREATILLAEDATPDRFTALQSLQAQRDHLLASRPPTEAVYVPTGRSHAEEWATAVADGDIAYQRDLLSQHYQEIRITKGRAAIETRVSLVEHVVRDHPYVEDDDLYTGA</sequence>
<proteinExistence type="predicted"/>
<dbReference type="PANTHER" id="PTHR30461:SF2">
    <property type="entry name" value="SERINE RECOMBINASE PINE-RELATED"/>
    <property type="match status" value="1"/>
</dbReference>
<dbReference type="InterPro" id="IPR036162">
    <property type="entry name" value="Resolvase-like_N_sf"/>
</dbReference>
<dbReference type="InterPro" id="IPR011109">
    <property type="entry name" value="DNA_bind_recombinase_dom"/>
</dbReference>
<keyword evidence="6" id="KW-1185">Reference proteome</keyword>
<dbReference type="PROSITE" id="PS51737">
    <property type="entry name" value="RECOMBINASE_DNA_BIND"/>
    <property type="match status" value="1"/>
</dbReference>
<organism evidence="5 6">
    <name type="scientific">Microbacterium resistens</name>
    <dbReference type="NCBI Taxonomy" id="156977"/>
    <lineage>
        <taxon>Bacteria</taxon>
        <taxon>Bacillati</taxon>
        <taxon>Actinomycetota</taxon>
        <taxon>Actinomycetes</taxon>
        <taxon>Micrococcales</taxon>
        <taxon>Microbacteriaceae</taxon>
        <taxon>Microbacterium</taxon>
    </lineage>
</organism>
<name>A0ABU1SGG6_9MICO</name>
<dbReference type="Pfam" id="PF00239">
    <property type="entry name" value="Resolvase"/>
    <property type="match status" value="1"/>
</dbReference>
<dbReference type="EMBL" id="JAVDUM010000017">
    <property type="protein sequence ID" value="MDR6868693.1"/>
    <property type="molecule type" value="Genomic_DNA"/>
</dbReference>
<gene>
    <name evidence="5" type="ORF">J2Y69_003317</name>
</gene>
<dbReference type="Proteomes" id="UP001259347">
    <property type="component" value="Unassembled WGS sequence"/>
</dbReference>
<evidence type="ECO:0000256" key="1">
    <source>
        <dbReference type="ARBA" id="ARBA00023125"/>
    </source>
</evidence>
<protein>
    <submittedName>
        <fullName evidence="5">DNA invertase Pin-like site-specific DNA recombinase</fullName>
    </submittedName>
</protein>
<keyword evidence="1" id="KW-0238">DNA-binding</keyword>
<evidence type="ECO:0000313" key="6">
    <source>
        <dbReference type="Proteomes" id="UP001259347"/>
    </source>
</evidence>
<dbReference type="RefSeq" id="WP_310022776.1">
    <property type="nucleotide sequence ID" value="NZ_JAVDUM010000017.1"/>
</dbReference>
<dbReference type="PROSITE" id="PS51736">
    <property type="entry name" value="RECOMBINASES_3"/>
    <property type="match status" value="1"/>
</dbReference>
<dbReference type="SUPFAM" id="SSF53041">
    <property type="entry name" value="Resolvase-like"/>
    <property type="match status" value="1"/>
</dbReference>
<dbReference type="Gene3D" id="3.40.50.1390">
    <property type="entry name" value="Resolvase, N-terminal catalytic domain"/>
    <property type="match status" value="1"/>
</dbReference>
<evidence type="ECO:0000313" key="5">
    <source>
        <dbReference type="EMBL" id="MDR6868693.1"/>
    </source>
</evidence>
<reference evidence="5 6" key="1">
    <citation type="submission" date="2023-07" db="EMBL/GenBank/DDBJ databases">
        <title>Sorghum-associated microbial communities from plants grown in Nebraska, USA.</title>
        <authorList>
            <person name="Schachtman D."/>
        </authorList>
    </citation>
    <scope>NUCLEOTIDE SEQUENCE [LARGE SCALE GENOMIC DNA]</scope>
    <source>
        <strain evidence="5 6">2980</strain>
    </source>
</reference>